<evidence type="ECO:0000256" key="5">
    <source>
        <dbReference type="ARBA" id="ARBA00023135"/>
    </source>
</evidence>
<dbReference type="GO" id="GO:0008312">
    <property type="term" value="F:7S RNA binding"/>
    <property type="evidence" value="ECO:0007669"/>
    <property type="project" value="UniProtKB-UniRule"/>
</dbReference>
<evidence type="ECO:0000256" key="3">
    <source>
        <dbReference type="ARBA" id="ARBA00022490"/>
    </source>
</evidence>
<dbReference type="Pfam" id="PF02290">
    <property type="entry name" value="SRP14"/>
    <property type="match status" value="1"/>
</dbReference>
<dbReference type="PANTHER" id="PTHR12013">
    <property type="entry name" value="SIGNAL RECOGNITION PARTICLE 14 KD PROTEIN"/>
    <property type="match status" value="1"/>
</dbReference>
<evidence type="ECO:0000256" key="7">
    <source>
        <dbReference type="RuleBase" id="RU368100"/>
    </source>
</evidence>
<protein>
    <recommendedName>
        <fullName evidence="7">Signal recognition particle 14 kDa protein</fullName>
        <shortName evidence="7">SRP14</shortName>
    </recommendedName>
</protein>
<dbReference type="GO" id="GO:0006614">
    <property type="term" value="P:SRP-dependent cotranslational protein targeting to membrane"/>
    <property type="evidence" value="ECO:0007669"/>
    <property type="project" value="UniProtKB-UniRule"/>
</dbReference>
<sequence>MNLQTCLSGLQKRALKHSSDKSKVQRNKMKTAGEKIEYRCLIRATDGKKTISTIFAWHMLTKYELTSHVTTDEEPEGKLLDKIFYT</sequence>
<dbReference type="Gene3D" id="3.30.720.10">
    <property type="entry name" value="Signal recognition particle alu RNA binding heterodimer, srp9/1"/>
    <property type="match status" value="1"/>
</dbReference>
<evidence type="ECO:0000256" key="1">
    <source>
        <dbReference type="ARBA" id="ARBA00004496"/>
    </source>
</evidence>
<keyword evidence="6 7" id="KW-0687">Ribonucleoprotein</keyword>
<reference evidence="8" key="1">
    <citation type="submission" date="2020-06" db="EMBL/GenBank/DDBJ databases">
        <authorList>
            <person name="Li T."/>
            <person name="Hu X."/>
            <person name="Zhang T."/>
            <person name="Song X."/>
            <person name="Zhang H."/>
            <person name="Dai N."/>
            <person name="Sheng W."/>
            <person name="Hou X."/>
            <person name="Wei L."/>
        </authorList>
    </citation>
    <scope>NUCLEOTIDE SEQUENCE</scope>
    <source>
        <strain evidence="8">G02</strain>
        <tissue evidence="8">Leaf</tissue>
    </source>
</reference>
<evidence type="ECO:0000256" key="4">
    <source>
        <dbReference type="ARBA" id="ARBA00022884"/>
    </source>
</evidence>
<dbReference type="InterPro" id="IPR009018">
    <property type="entry name" value="Signal_recog_particle_SRP9/14"/>
</dbReference>
<organism evidence="8">
    <name type="scientific">Sesamum radiatum</name>
    <name type="common">Black benniseed</name>
    <dbReference type="NCBI Taxonomy" id="300843"/>
    <lineage>
        <taxon>Eukaryota</taxon>
        <taxon>Viridiplantae</taxon>
        <taxon>Streptophyta</taxon>
        <taxon>Embryophyta</taxon>
        <taxon>Tracheophyta</taxon>
        <taxon>Spermatophyta</taxon>
        <taxon>Magnoliopsida</taxon>
        <taxon>eudicotyledons</taxon>
        <taxon>Gunneridae</taxon>
        <taxon>Pentapetalae</taxon>
        <taxon>asterids</taxon>
        <taxon>lamiids</taxon>
        <taxon>Lamiales</taxon>
        <taxon>Pedaliaceae</taxon>
        <taxon>Sesamum</taxon>
    </lineage>
</organism>
<dbReference type="SUPFAM" id="SSF54762">
    <property type="entry name" value="Signal recognition particle alu RNA binding heterodimer, SRP9/14"/>
    <property type="match status" value="1"/>
</dbReference>
<dbReference type="GO" id="GO:0005786">
    <property type="term" value="C:signal recognition particle, endoplasmic reticulum targeting"/>
    <property type="evidence" value="ECO:0007669"/>
    <property type="project" value="UniProtKB-UniRule"/>
</dbReference>
<dbReference type="InterPro" id="IPR003210">
    <property type="entry name" value="Signal_recog_particle_SRP14"/>
</dbReference>
<evidence type="ECO:0000256" key="2">
    <source>
        <dbReference type="ARBA" id="ARBA00010349"/>
    </source>
</evidence>
<evidence type="ECO:0000256" key="6">
    <source>
        <dbReference type="ARBA" id="ARBA00023274"/>
    </source>
</evidence>
<keyword evidence="3 7" id="KW-0963">Cytoplasm</keyword>
<evidence type="ECO:0000313" key="8">
    <source>
        <dbReference type="EMBL" id="KAL0413892.1"/>
    </source>
</evidence>
<comment type="similarity">
    <text evidence="2 7">Belongs to the SRP14 family.</text>
</comment>
<reference evidence="8" key="2">
    <citation type="journal article" date="2024" name="Plant">
        <title>Genomic evolution and insights into agronomic trait innovations of Sesamum species.</title>
        <authorList>
            <person name="Miao H."/>
            <person name="Wang L."/>
            <person name="Qu L."/>
            <person name="Liu H."/>
            <person name="Sun Y."/>
            <person name="Le M."/>
            <person name="Wang Q."/>
            <person name="Wei S."/>
            <person name="Zheng Y."/>
            <person name="Lin W."/>
            <person name="Duan Y."/>
            <person name="Cao H."/>
            <person name="Xiong S."/>
            <person name="Wang X."/>
            <person name="Wei L."/>
            <person name="Li C."/>
            <person name="Ma Q."/>
            <person name="Ju M."/>
            <person name="Zhao R."/>
            <person name="Li G."/>
            <person name="Mu C."/>
            <person name="Tian Q."/>
            <person name="Mei H."/>
            <person name="Zhang T."/>
            <person name="Gao T."/>
            <person name="Zhang H."/>
        </authorList>
    </citation>
    <scope>NUCLEOTIDE SEQUENCE</scope>
    <source>
        <strain evidence="8">G02</strain>
    </source>
</reference>
<dbReference type="GO" id="GO:0030942">
    <property type="term" value="F:endoplasmic reticulum signal peptide binding"/>
    <property type="evidence" value="ECO:0007669"/>
    <property type="project" value="UniProtKB-UniRule"/>
</dbReference>
<accession>A0AAW2UAE0</accession>
<keyword evidence="4 7" id="KW-0694">RNA-binding</keyword>
<name>A0AAW2UAE0_SESRA</name>
<comment type="function">
    <text evidence="7">Component of the signal recognition particle (SRP) complex, a ribonucleoprotein complex that mediates the cotranslational targeting of secretory and membrane proteins to the endoplasmic reticulum (ER). SRP9 together with SRP14 and the Alu portion of the SRP RNA, constitutes the elongation arrest domain of SRP. The complex of SRP9 and SRP14 is required for SRP RNA binding.</text>
</comment>
<comment type="subunit">
    <text evidence="7">Heterodimer with SRP9; binds RNA as heterodimer. Component of a signal recognition particle (SRP) complex that consists of a 7SL RNA molecule of 300 nucleotides and six protein subunits: SRP72, SRP68, SRP54, SRP19, SRP14 and SRP9.</text>
</comment>
<gene>
    <name evidence="8" type="ORF">Sradi_1590900</name>
</gene>
<keyword evidence="5 7" id="KW-0733">Signal recognition particle</keyword>
<comment type="caution">
    <text evidence="8">The sequence shown here is derived from an EMBL/GenBank/DDBJ whole genome shotgun (WGS) entry which is preliminary data.</text>
</comment>
<comment type="subcellular location">
    <subcellularLocation>
        <location evidence="1 7">Cytoplasm</location>
    </subcellularLocation>
</comment>
<dbReference type="EMBL" id="JACGWJ010000006">
    <property type="protein sequence ID" value="KAL0413892.1"/>
    <property type="molecule type" value="Genomic_DNA"/>
</dbReference>
<proteinExistence type="inferred from homology"/>
<dbReference type="AlphaFoldDB" id="A0AAW2UAE0"/>